<gene>
    <name evidence="4" type="ORF">ENL40_00275</name>
</gene>
<keyword evidence="2" id="KW-0732">Signal</keyword>
<sequence>MRLAGRIVEQTLNEKPVDEKTKILLRERIEEQLMARYRQLSKVYSILKPEQRLMFKAKFKERFGEPRGAKMRLKVKRFEQGNGKVEHFFFMSKLNLTPAQQAKVKVIMKEAANKVRVNQDNLHDCFAKMFHLVWKDEPDWKELRMESKVVSEKIVDNIITWQKAFIKVQRELTPEQKRQLMEHFRGRNILNMWE</sequence>
<evidence type="ECO:0000313" key="4">
    <source>
        <dbReference type="EMBL" id="HHH99912.1"/>
    </source>
</evidence>
<comment type="caution">
    <text evidence="4">The sequence shown here is derived from an EMBL/GenBank/DDBJ whole genome shotgun (WGS) entry which is preliminary data.</text>
</comment>
<dbReference type="EMBL" id="DRTU01000014">
    <property type="protein sequence ID" value="HHH99912.1"/>
    <property type="molecule type" value="Genomic_DNA"/>
</dbReference>
<dbReference type="AlphaFoldDB" id="A0A7C5JZT8"/>
<keyword evidence="3" id="KW-0574">Periplasm</keyword>
<dbReference type="InterPro" id="IPR052211">
    <property type="entry name" value="Cpx_auxiliary_protein"/>
</dbReference>
<name>A0A7C5JZT8_THELI</name>
<accession>A0A7C5JZT8</accession>
<dbReference type="PANTHER" id="PTHR38102:SF1">
    <property type="entry name" value="PERIPLASMIC CHAPERONE SPY"/>
    <property type="match status" value="1"/>
</dbReference>
<evidence type="ECO:0000256" key="2">
    <source>
        <dbReference type="ARBA" id="ARBA00022729"/>
    </source>
</evidence>
<evidence type="ECO:0000256" key="3">
    <source>
        <dbReference type="ARBA" id="ARBA00022764"/>
    </source>
</evidence>
<protein>
    <submittedName>
        <fullName evidence="4">Uncharacterized protein</fullName>
    </submittedName>
</protein>
<comment type="subcellular location">
    <subcellularLocation>
        <location evidence="1">Periplasm</location>
    </subcellularLocation>
</comment>
<dbReference type="PANTHER" id="PTHR38102">
    <property type="entry name" value="PERIPLASMIC CHAPERONE SPY"/>
    <property type="match status" value="1"/>
</dbReference>
<dbReference type="InterPro" id="IPR012899">
    <property type="entry name" value="LTXXQ"/>
</dbReference>
<dbReference type="Proteomes" id="UP000886217">
    <property type="component" value="Unassembled WGS sequence"/>
</dbReference>
<proteinExistence type="predicted"/>
<organism evidence="4">
    <name type="scientific">Thermococcus litoralis</name>
    <dbReference type="NCBI Taxonomy" id="2265"/>
    <lineage>
        <taxon>Archaea</taxon>
        <taxon>Methanobacteriati</taxon>
        <taxon>Methanobacteriota</taxon>
        <taxon>Thermococci</taxon>
        <taxon>Thermococcales</taxon>
        <taxon>Thermococcaceae</taxon>
        <taxon>Thermococcus</taxon>
    </lineage>
</organism>
<dbReference type="Gene3D" id="1.20.120.1490">
    <property type="match status" value="1"/>
</dbReference>
<dbReference type="GO" id="GO:0051082">
    <property type="term" value="F:unfolded protein binding"/>
    <property type="evidence" value="ECO:0007669"/>
    <property type="project" value="TreeGrafter"/>
</dbReference>
<evidence type="ECO:0000256" key="1">
    <source>
        <dbReference type="ARBA" id="ARBA00004418"/>
    </source>
</evidence>
<dbReference type="Pfam" id="PF07813">
    <property type="entry name" value="LTXXQ"/>
    <property type="match status" value="1"/>
</dbReference>
<reference evidence="4" key="1">
    <citation type="journal article" date="2020" name="mSystems">
        <title>Genome- and Community-Level Interaction Insights into Carbon Utilization and Element Cycling Functions of Hydrothermarchaeota in Hydrothermal Sediment.</title>
        <authorList>
            <person name="Zhou Z."/>
            <person name="Liu Y."/>
            <person name="Xu W."/>
            <person name="Pan J."/>
            <person name="Luo Z.H."/>
            <person name="Li M."/>
        </authorList>
    </citation>
    <scope>NUCLEOTIDE SEQUENCE [LARGE SCALE GENOMIC DNA]</scope>
    <source>
        <strain evidence="4">HyVt-93</strain>
    </source>
</reference>